<keyword evidence="2" id="KW-0489">Methyltransferase</keyword>
<evidence type="ECO:0000256" key="5">
    <source>
        <dbReference type="SAM" id="MobiDB-lite"/>
    </source>
</evidence>
<name>A0AAD5X6R7_9FUNG</name>
<keyword evidence="3" id="KW-0808">Transferase</keyword>
<dbReference type="GO" id="GO:0008168">
    <property type="term" value="F:methyltransferase activity"/>
    <property type="evidence" value="ECO:0007669"/>
    <property type="project" value="UniProtKB-KW"/>
</dbReference>
<dbReference type="GO" id="GO:0005737">
    <property type="term" value="C:cytoplasm"/>
    <property type="evidence" value="ECO:0007669"/>
    <property type="project" value="TreeGrafter"/>
</dbReference>
<sequence>MSAETLAKPDPVVNAEEDDEDILPADMFEEPAGFRPPSPPPTSEEFIREPEHIGEGTLIYSLEVRLVGRHSLWAHKLWNAGLSMTKYLDKHKDLYVGKRVLELGAAASLPSLICAVNGAKKVVITDYPDPELINNMHHNAAQNAPDALADGVVQIVGFQWGTPIDDLLTALGGPTEKFDLILLADLIFNHTEHQNLLKSCREALAPGGLVITTFTQYVSPFLIFGAPPDNVSLTPQYSHVVKWSDRDDKFFEYAVEEPYKFQVEKIYEERWSAMFPNDTGDEDVRSTVHAFKLW</sequence>
<evidence type="ECO:0000256" key="4">
    <source>
        <dbReference type="ARBA" id="ARBA00022691"/>
    </source>
</evidence>
<feature type="compositionally biased region" description="Acidic residues" evidence="5">
    <location>
        <begin position="15"/>
        <end position="29"/>
    </location>
</feature>
<dbReference type="Pfam" id="PF10294">
    <property type="entry name" value="Methyltransf_16"/>
    <property type="match status" value="1"/>
</dbReference>
<dbReference type="GO" id="GO:0032259">
    <property type="term" value="P:methylation"/>
    <property type="evidence" value="ECO:0007669"/>
    <property type="project" value="UniProtKB-KW"/>
</dbReference>
<dbReference type="EMBL" id="JADGJD010000187">
    <property type="protein sequence ID" value="KAJ3053697.1"/>
    <property type="molecule type" value="Genomic_DNA"/>
</dbReference>
<protein>
    <submittedName>
        <fullName evidence="6">Nicotinamide n-methyltransferase</fullName>
    </submittedName>
</protein>
<dbReference type="Gene3D" id="3.40.50.150">
    <property type="entry name" value="Vaccinia Virus protein VP39"/>
    <property type="match status" value="1"/>
</dbReference>
<evidence type="ECO:0000313" key="6">
    <source>
        <dbReference type="EMBL" id="KAJ3053697.1"/>
    </source>
</evidence>
<dbReference type="AlphaFoldDB" id="A0AAD5X6R7"/>
<proteinExistence type="predicted"/>
<dbReference type="CDD" id="cd02440">
    <property type="entry name" value="AdoMet_MTases"/>
    <property type="match status" value="1"/>
</dbReference>
<dbReference type="InterPro" id="IPR029063">
    <property type="entry name" value="SAM-dependent_MTases_sf"/>
</dbReference>
<feature type="region of interest" description="Disordered" evidence="5">
    <location>
        <begin position="1"/>
        <end position="44"/>
    </location>
</feature>
<evidence type="ECO:0000256" key="1">
    <source>
        <dbReference type="ARBA" id="ARBA00022490"/>
    </source>
</evidence>
<reference evidence="6" key="1">
    <citation type="submission" date="2020-05" db="EMBL/GenBank/DDBJ databases">
        <title>Phylogenomic resolution of chytrid fungi.</title>
        <authorList>
            <person name="Stajich J.E."/>
            <person name="Amses K."/>
            <person name="Simmons R."/>
            <person name="Seto K."/>
            <person name="Myers J."/>
            <person name="Bonds A."/>
            <person name="Quandt C.A."/>
            <person name="Barry K."/>
            <person name="Liu P."/>
            <person name="Grigoriev I."/>
            <person name="Longcore J.E."/>
            <person name="James T.Y."/>
        </authorList>
    </citation>
    <scope>NUCLEOTIDE SEQUENCE</scope>
    <source>
        <strain evidence="6">JEL0318</strain>
    </source>
</reference>
<dbReference type="Proteomes" id="UP001212841">
    <property type="component" value="Unassembled WGS sequence"/>
</dbReference>
<organism evidence="6 7">
    <name type="scientific">Rhizophlyctis rosea</name>
    <dbReference type="NCBI Taxonomy" id="64517"/>
    <lineage>
        <taxon>Eukaryota</taxon>
        <taxon>Fungi</taxon>
        <taxon>Fungi incertae sedis</taxon>
        <taxon>Chytridiomycota</taxon>
        <taxon>Chytridiomycota incertae sedis</taxon>
        <taxon>Chytridiomycetes</taxon>
        <taxon>Rhizophlyctidales</taxon>
        <taxon>Rhizophlyctidaceae</taxon>
        <taxon>Rhizophlyctis</taxon>
    </lineage>
</organism>
<dbReference type="PANTHER" id="PTHR14614:SF10">
    <property type="entry name" value="PROTEIN N-TERMINAL AND LYSINE N-METHYLTRANSFERASE EFM7"/>
    <property type="match status" value="1"/>
</dbReference>
<dbReference type="PROSITE" id="PS51560">
    <property type="entry name" value="SAM_MT_NNT1"/>
    <property type="match status" value="1"/>
</dbReference>
<evidence type="ECO:0000313" key="7">
    <source>
        <dbReference type="Proteomes" id="UP001212841"/>
    </source>
</evidence>
<keyword evidence="7" id="KW-1185">Reference proteome</keyword>
<gene>
    <name evidence="6" type="primary">NNT1</name>
    <name evidence="6" type="ORF">HK097_003623</name>
</gene>
<evidence type="ECO:0000256" key="3">
    <source>
        <dbReference type="ARBA" id="ARBA00022679"/>
    </source>
</evidence>
<comment type="caution">
    <text evidence="6">The sequence shown here is derived from an EMBL/GenBank/DDBJ whole genome shotgun (WGS) entry which is preliminary data.</text>
</comment>
<keyword evidence="4" id="KW-0949">S-adenosyl-L-methionine</keyword>
<dbReference type="InterPro" id="IPR025784">
    <property type="entry name" value="EFM7"/>
</dbReference>
<evidence type="ECO:0000256" key="2">
    <source>
        <dbReference type="ARBA" id="ARBA00022603"/>
    </source>
</evidence>
<keyword evidence="1" id="KW-0963">Cytoplasm</keyword>
<dbReference type="PANTHER" id="PTHR14614">
    <property type="entry name" value="HEPATOCELLULAR CARCINOMA-ASSOCIATED ANTIGEN"/>
    <property type="match status" value="1"/>
</dbReference>
<dbReference type="SUPFAM" id="SSF53335">
    <property type="entry name" value="S-adenosyl-L-methionine-dependent methyltransferases"/>
    <property type="match status" value="1"/>
</dbReference>
<dbReference type="InterPro" id="IPR019410">
    <property type="entry name" value="Methyltransf_16"/>
</dbReference>
<accession>A0AAD5X6R7</accession>